<gene>
    <name evidence="2" type="ORF">A1OK_11285</name>
</gene>
<proteinExistence type="predicted"/>
<reference evidence="2 3" key="1">
    <citation type="journal article" date="2012" name="Science">
        <title>Ecological populations of bacteria act as socially cohesive units of antibiotic production and resistance.</title>
        <authorList>
            <person name="Cordero O.X."/>
            <person name="Wildschutte H."/>
            <person name="Kirkup B."/>
            <person name="Proehl S."/>
            <person name="Ngo L."/>
            <person name="Hussain F."/>
            <person name="Le Roux F."/>
            <person name="Mincer T."/>
            <person name="Polz M.F."/>
        </authorList>
    </citation>
    <scope>NUCLEOTIDE SEQUENCE [LARGE SCALE GENOMIC DNA]</scope>
    <source>
        <strain evidence="2 3">FF-454</strain>
    </source>
</reference>
<dbReference type="EMBL" id="AJWN02000065">
    <property type="protein sequence ID" value="OEE60527.1"/>
    <property type="molecule type" value="Genomic_DNA"/>
</dbReference>
<sequence>MAKSHPAAPDWLLLPPNEQQLETGWVGYRHVSGALHWHHASSEESRLSAAIVLPTPVNDDSGITHALEHMVLRGSMRYPEPETFLSLRSELALLEFNASTQKETTRFHLSGYDPNSVLRGIGFFADSILSPQLTQEDFDQEIVRQHDSGYDGAMYREIGEYMRHQSFRASTVQAVNSDLRAALYGGMPDTIPKLDIGMLRRYHSHYYRPDNMLLLTSGSWPMVALWRQMSKALNNVGEPLPVSMEIPNIFADIPLEKDGDRIETLPFSSHWAAALYPTLNALKSQKQLKALGAELLPLTSDFQPVPALRCRVSAQCDKHALERHIDDCCIRLSSRRAMWQTGCFTLQQGRNMVNRWGNGLQRLYHEFSETPFAPPCLQADVCDSLLQQDPKENTPHRHGEWLSPCPPLTRMAILCRSNVRDAETRSSLERWLLLCQQRTLRWAWMKGKPMLGSMREWHCANALVLGYTVDLPERDVVALRHFWHQTLSADEISAVDGEWQHTPQGIVFCCAGSVPVVRTGAIMASHRDDETAMHVTLSFPHTTEAGAMAALGQAVMASSLVQKRRLGGRCYSVAVSLDLMSYELTFDTVADSDPSVSFIALLNAFETLSLPLGEIGFEQACRGGLGLVSARYNKSHARFHRALLNTVGRSVALDFSVVTPTNLAQLATKVLYALKHPTLH</sequence>
<protein>
    <submittedName>
        <fullName evidence="2">Peptidase insulinase</fullName>
    </submittedName>
</protein>
<dbReference type="AlphaFoldDB" id="A0A1E5C503"/>
<dbReference type="Pfam" id="PF00675">
    <property type="entry name" value="Peptidase_M16"/>
    <property type="match status" value="1"/>
</dbReference>
<dbReference type="SUPFAM" id="SSF63411">
    <property type="entry name" value="LuxS/MPP-like metallohydrolase"/>
    <property type="match status" value="1"/>
</dbReference>
<dbReference type="Gene3D" id="3.30.830.10">
    <property type="entry name" value="Metalloenzyme, LuxS/M16 peptidase-like"/>
    <property type="match status" value="1"/>
</dbReference>
<feature type="domain" description="Peptidase M16 N-terminal" evidence="1">
    <location>
        <begin position="59"/>
        <end position="143"/>
    </location>
</feature>
<name>A0A1E5C503_9GAMM</name>
<dbReference type="InterPro" id="IPR011765">
    <property type="entry name" value="Pept_M16_N"/>
</dbReference>
<dbReference type="Proteomes" id="UP000095039">
    <property type="component" value="Unassembled WGS sequence"/>
</dbReference>
<dbReference type="PANTHER" id="PTHR43016">
    <property type="entry name" value="PRESEQUENCE PROTEASE"/>
    <property type="match status" value="1"/>
</dbReference>
<dbReference type="GO" id="GO:0046872">
    <property type="term" value="F:metal ion binding"/>
    <property type="evidence" value="ECO:0007669"/>
    <property type="project" value="InterPro"/>
</dbReference>
<organism evidence="2 3">
    <name type="scientific">Enterovibrio norvegicus FF-454</name>
    <dbReference type="NCBI Taxonomy" id="1185651"/>
    <lineage>
        <taxon>Bacteria</taxon>
        <taxon>Pseudomonadati</taxon>
        <taxon>Pseudomonadota</taxon>
        <taxon>Gammaproteobacteria</taxon>
        <taxon>Vibrionales</taxon>
        <taxon>Vibrionaceae</taxon>
        <taxon>Enterovibrio</taxon>
    </lineage>
</organism>
<evidence type="ECO:0000313" key="3">
    <source>
        <dbReference type="Proteomes" id="UP000095039"/>
    </source>
</evidence>
<accession>A0A1E5C503</accession>
<dbReference type="InterPro" id="IPR011249">
    <property type="entry name" value="Metalloenz_LuxS/M16"/>
</dbReference>
<evidence type="ECO:0000313" key="2">
    <source>
        <dbReference type="EMBL" id="OEE60527.1"/>
    </source>
</evidence>
<dbReference type="RefSeq" id="WP_016959073.1">
    <property type="nucleotide sequence ID" value="NZ_AJWN02000065.1"/>
</dbReference>
<comment type="caution">
    <text evidence="2">The sequence shown here is derived from an EMBL/GenBank/DDBJ whole genome shotgun (WGS) entry which is preliminary data.</text>
</comment>
<dbReference type="PANTHER" id="PTHR43016:SF13">
    <property type="entry name" value="PRESEQUENCE PROTEASE, MITOCHONDRIAL"/>
    <property type="match status" value="1"/>
</dbReference>
<evidence type="ECO:0000259" key="1">
    <source>
        <dbReference type="Pfam" id="PF00675"/>
    </source>
</evidence>
<keyword evidence="3" id="KW-1185">Reference proteome</keyword>